<keyword evidence="3" id="KW-1185">Reference proteome</keyword>
<protein>
    <submittedName>
        <fullName evidence="2">CLUMA_CG009946, isoform A</fullName>
    </submittedName>
</protein>
<evidence type="ECO:0000313" key="3">
    <source>
        <dbReference type="Proteomes" id="UP000183832"/>
    </source>
</evidence>
<keyword evidence="1" id="KW-0732">Signal</keyword>
<evidence type="ECO:0000313" key="2">
    <source>
        <dbReference type="EMBL" id="CRK96502.1"/>
    </source>
</evidence>
<organism evidence="2 3">
    <name type="scientific">Clunio marinus</name>
    <dbReference type="NCBI Taxonomy" id="568069"/>
    <lineage>
        <taxon>Eukaryota</taxon>
        <taxon>Metazoa</taxon>
        <taxon>Ecdysozoa</taxon>
        <taxon>Arthropoda</taxon>
        <taxon>Hexapoda</taxon>
        <taxon>Insecta</taxon>
        <taxon>Pterygota</taxon>
        <taxon>Neoptera</taxon>
        <taxon>Endopterygota</taxon>
        <taxon>Diptera</taxon>
        <taxon>Nematocera</taxon>
        <taxon>Chironomoidea</taxon>
        <taxon>Chironomidae</taxon>
        <taxon>Clunio</taxon>
    </lineage>
</organism>
<name>A0A1J1IBZ1_9DIPT</name>
<feature type="chain" id="PRO_5012837031" evidence="1">
    <location>
        <begin position="24"/>
        <end position="59"/>
    </location>
</feature>
<evidence type="ECO:0000256" key="1">
    <source>
        <dbReference type="SAM" id="SignalP"/>
    </source>
</evidence>
<proteinExistence type="predicted"/>
<dbReference type="AlphaFoldDB" id="A0A1J1IBZ1"/>
<gene>
    <name evidence="2" type="ORF">CLUMA_CG009946</name>
</gene>
<feature type="signal peptide" evidence="1">
    <location>
        <begin position="1"/>
        <end position="23"/>
    </location>
</feature>
<dbReference type="EMBL" id="CVRI01000044">
    <property type="protein sequence ID" value="CRK96502.1"/>
    <property type="molecule type" value="Genomic_DNA"/>
</dbReference>
<reference evidence="2 3" key="1">
    <citation type="submission" date="2015-04" db="EMBL/GenBank/DDBJ databases">
        <authorList>
            <person name="Syromyatnikov M.Y."/>
            <person name="Popov V.N."/>
        </authorList>
    </citation>
    <scope>NUCLEOTIDE SEQUENCE [LARGE SCALE GENOMIC DNA]</scope>
</reference>
<dbReference type="Proteomes" id="UP000183832">
    <property type="component" value="Unassembled WGS sequence"/>
</dbReference>
<sequence length="59" mass="6847">MPNSVSTCTSMFFFCFWLIYNHPAYNSWQSHKASICLRDDQKSAVYCLANVSLVEYKSL</sequence>
<accession>A0A1J1IBZ1</accession>